<keyword evidence="3" id="KW-0472">Membrane</keyword>
<feature type="region of interest" description="Disordered" evidence="7">
    <location>
        <begin position="20"/>
        <end position="86"/>
    </location>
</feature>
<evidence type="ECO:0000256" key="3">
    <source>
        <dbReference type="ARBA" id="ARBA00023136"/>
    </source>
</evidence>
<organism evidence="9 10">
    <name type="scientific">Luteimonas galliterrae</name>
    <dbReference type="NCBI Taxonomy" id="2940486"/>
    <lineage>
        <taxon>Bacteria</taxon>
        <taxon>Pseudomonadati</taxon>
        <taxon>Pseudomonadota</taxon>
        <taxon>Gammaproteobacteria</taxon>
        <taxon>Lysobacterales</taxon>
        <taxon>Lysobacteraceae</taxon>
        <taxon>Luteimonas</taxon>
    </lineage>
</organism>
<dbReference type="InterPro" id="IPR032831">
    <property type="entry name" value="LptM_cons"/>
</dbReference>
<evidence type="ECO:0000256" key="6">
    <source>
        <dbReference type="ARBA" id="ARBA00023288"/>
    </source>
</evidence>
<dbReference type="EMBL" id="JAMBEP010000001">
    <property type="protein sequence ID" value="MCL1634881.1"/>
    <property type="molecule type" value="Genomic_DNA"/>
</dbReference>
<evidence type="ECO:0000313" key="10">
    <source>
        <dbReference type="Proteomes" id="UP001431217"/>
    </source>
</evidence>
<keyword evidence="2 8" id="KW-0732">Signal</keyword>
<gene>
    <name evidence="9" type="ORF">M2650_09590</name>
</gene>
<protein>
    <submittedName>
        <fullName evidence="9">Lipoprotein</fullName>
    </submittedName>
</protein>
<evidence type="ECO:0000256" key="5">
    <source>
        <dbReference type="ARBA" id="ARBA00023237"/>
    </source>
</evidence>
<evidence type="ECO:0000256" key="4">
    <source>
        <dbReference type="ARBA" id="ARBA00023139"/>
    </source>
</evidence>
<dbReference type="PROSITE" id="PS51257">
    <property type="entry name" value="PROKAR_LIPOPROTEIN"/>
    <property type="match status" value="1"/>
</dbReference>
<evidence type="ECO:0000256" key="8">
    <source>
        <dbReference type="SAM" id="SignalP"/>
    </source>
</evidence>
<name>A0ABT0MJ26_9GAMM</name>
<sequence>MKTRLLLLSILAALALAGCGNKGPLVQAPPDPSEEAPADDGTPPAHDESEPVDADDTAPAPESETEPPADNPVIEPVPPAAGTDGA</sequence>
<keyword evidence="6 9" id="KW-0449">Lipoprotein</keyword>
<feature type="chain" id="PRO_5046231143" evidence="8">
    <location>
        <begin position="18"/>
        <end position="86"/>
    </location>
</feature>
<feature type="signal peptide" evidence="8">
    <location>
        <begin position="1"/>
        <end position="17"/>
    </location>
</feature>
<proteinExistence type="predicted"/>
<dbReference type="NCBIfam" id="NF047847">
    <property type="entry name" value="SS_mature_LptM"/>
    <property type="match status" value="1"/>
</dbReference>
<evidence type="ECO:0000256" key="1">
    <source>
        <dbReference type="ARBA" id="ARBA00004459"/>
    </source>
</evidence>
<evidence type="ECO:0000256" key="2">
    <source>
        <dbReference type="ARBA" id="ARBA00022729"/>
    </source>
</evidence>
<keyword evidence="4" id="KW-0564">Palmitate</keyword>
<dbReference type="Pfam" id="PF13627">
    <property type="entry name" value="LptM_cons"/>
    <property type="match status" value="1"/>
</dbReference>
<reference evidence="9 10" key="1">
    <citation type="submission" date="2022-05" db="EMBL/GenBank/DDBJ databases">
        <title>Luteimonas sp. SX5, whole genome shotgun sequencing project.</title>
        <authorList>
            <person name="Zhao G."/>
            <person name="Shen L."/>
        </authorList>
    </citation>
    <scope>NUCLEOTIDE SEQUENCE [LARGE SCALE GENOMIC DNA]</scope>
    <source>
        <strain evidence="9 10">SX5</strain>
    </source>
</reference>
<accession>A0ABT0MJ26</accession>
<dbReference type="Proteomes" id="UP001431217">
    <property type="component" value="Unassembled WGS sequence"/>
</dbReference>
<feature type="compositionally biased region" description="Low complexity" evidence="7">
    <location>
        <begin position="57"/>
        <end position="68"/>
    </location>
</feature>
<dbReference type="RefSeq" id="WP_249473688.1">
    <property type="nucleotide sequence ID" value="NZ_JAMBEP010000001.1"/>
</dbReference>
<keyword evidence="10" id="KW-1185">Reference proteome</keyword>
<evidence type="ECO:0000256" key="7">
    <source>
        <dbReference type="SAM" id="MobiDB-lite"/>
    </source>
</evidence>
<evidence type="ECO:0000313" key="9">
    <source>
        <dbReference type="EMBL" id="MCL1634881.1"/>
    </source>
</evidence>
<comment type="subcellular location">
    <subcellularLocation>
        <location evidence="1">Cell outer membrane</location>
        <topology evidence="1">Lipid-anchor</topology>
    </subcellularLocation>
</comment>
<keyword evidence="5" id="KW-0998">Cell outer membrane</keyword>
<comment type="caution">
    <text evidence="9">The sequence shown here is derived from an EMBL/GenBank/DDBJ whole genome shotgun (WGS) entry which is preliminary data.</text>
</comment>